<name>A0A564Y071_HYMDI</name>
<dbReference type="PROSITE" id="PS51044">
    <property type="entry name" value="ZF_SP_RING"/>
    <property type="match status" value="1"/>
</dbReference>
<dbReference type="Pfam" id="PF02891">
    <property type="entry name" value="zf-MIZ"/>
    <property type="match status" value="1"/>
</dbReference>
<proteinExistence type="predicted"/>
<accession>A0A564Y071</accession>
<evidence type="ECO:0000256" key="4">
    <source>
        <dbReference type="PROSITE-ProRule" id="PRU00452"/>
    </source>
</evidence>
<dbReference type="InterPro" id="IPR013083">
    <property type="entry name" value="Znf_RING/FYVE/PHD"/>
</dbReference>
<dbReference type="AlphaFoldDB" id="A0A564Y071"/>
<feature type="compositionally biased region" description="Low complexity" evidence="5">
    <location>
        <begin position="926"/>
        <end position="964"/>
    </location>
</feature>
<feature type="domain" description="SP-RING-type" evidence="6">
    <location>
        <begin position="444"/>
        <end position="526"/>
    </location>
</feature>
<keyword evidence="1" id="KW-0479">Metal-binding</keyword>
<evidence type="ECO:0000256" key="2">
    <source>
        <dbReference type="ARBA" id="ARBA00022771"/>
    </source>
</evidence>
<evidence type="ECO:0000313" key="7">
    <source>
        <dbReference type="EMBL" id="VUZ39903.1"/>
    </source>
</evidence>
<evidence type="ECO:0000259" key="6">
    <source>
        <dbReference type="PROSITE" id="PS51044"/>
    </source>
</evidence>
<feature type="compositionally biased region" description="Polar residues" evidence="5">
    <location>
        <begin position="851"/>
        <end position="862"/>
    </location>
</feature>
<reference evidence="7 8" key="1">
    <citation type="submission" date="2019-07" db="EMBL/GenBank/DDBJ databases">
        <authorList>
            <person name="Jastrzebski P J."/>
            <person name="Paukszto L."/>
            <person name="Jastrzebski P J."/>
        </authorList>
    </citation>
    <scope>NUCLEOTIDE SEQUENCE [LARGE SCALE GENOMIC DNA]</scope>
    <source>
        <strain evidence="7 8">WMS-il1</strain>
    </source>
</reference>
<sequence>MHCNNNQNNLVPTSFVGVGNSMARTPSVPRTPIAPNPNIPVPRFPANTIQYGQLLLQNMSNPRLRSLPKDPNSIFTSGNKINAVEFANFVVRTIRNPACQRALNFYPLTKVDSDANLLRAVNNEICSGCLFGIYSESPFLRPVMILRETQFAYPFNTSPHFSDSEGLIRQLKDIADAKCNPHAFPILCANPCKFNASNMGFTTDYMTHSFNLELDTNLLHYLSEQCKTEANLKGDQYRVVLRLGWATTPLVAAKTESNARRLLTADQLPRSLTIKVGRKPVSLPDPAFHGGQATKLGHRLRYSIDITDKLHLRPLNLNRARNVEIEIGWVQAPLEDSGIALMEAVGTGLITPAINSLINLPLIQITLDRVETVQRIVKSFVSAKPGVPTGEVEYQPQHPGPLGSFSLPPFTPDKIFGLYQFCISPERVIPKQATLKMLRSKLDNQDGIQCENSFPTSLSCPLTLLRIQIPVKSCLCTHVQCFDLEAFLKSVKCRPRWNCPVCKIAVPFRDLRRDELFEELLRDPSLSRANRIKIDASGRVIYIENEDGESQQFQNEQNDDAKGTATPVKMDPGLSVATQSRKNGSEEVIIIDDSSDEEQEVQLGRRTNGETSNGFGSVPSTLPSSGMNIARPIAAVEIQQQPPAGGLNSFNNPPPPPRMASPAFTQPSSAAAVRPIMVPHRAPIISDEVVDLTSDNDDDFEVPTTRVESSLGTTTITTTTPHPLSPPVIQPPAQPQPSTVAAAAPPPTRASYLVIPPTPQQTDQHANPTVPGPATISVASTVPNLAPRVITSLNSMEGTRYVLVPTTQSSSGTTVHSFPIPIPKSAATVSAPVTAVPAQPVIPPPIIGHNPIQSPHLSSLLSAGSPQSTTSTNTSQDSTSGGGGGGLRSSRFKSTAKRRASNSLTSDISSLAGTGLTTSLLSTASDVQQSQSSSSAFPANLRTRTSARLSSSTVPSSVPTPSRNVARRGGRNNSGGGKRRRVHLGEEDGSTSVASSSTGAPSEDVNFGEDDDEDDENFDSNQDDDDDDSDDEWTPNKLNTSTSNSTRRKTLPSAAAILARRKSTTPGALSSEGANSGSSRRP</sequence>
<dbReference type="GO" id="GO:0016925">
    <property type="term" value="P:protein sumoylation"/>
    <property type="evidence" value="ECO:0007669"/>
    <property type="project" value="TreeGrafter"/>
</dbReference>
<dbReference type="GO" id="GO:0008270">
    <property type="term" value="F:zinc ion binding"/>
    <property type="evidence" value="ECO:0007669"/>
    <property type="project" value="UniProtKB-KW"/>
</dbReference>
<gene>
    <name evidence="7" type="ORF">WMSIL1_LOCUS975</name>
</gene>
<keyword evidence="8" id="KW-1185">Reference proteome</keyword>
<dbReference type="EMBL" id="CABIJS010000022">
    <property type="protein sequence ID" value="VUZ39903.1"/>
    <property type="molecule type" value="Genomic_DNA"/>
</dbReference>
<feature type="compositionally biased region" description="Polar residues" evidence="5">
    <location>
        <begin position="1064"/>
        <end position="1082"/>
    </location>
</feature>
<feature type="compositionally biased region" description="Low complexity" evidence="5">
    <location>
        <begin position="1036"/>
        <end position="1045"/>
    </location>
</feature>
<feature type="region of interest" description="Disordered" evidence="5">
    <location>
        <begin position="846"/>
        <end position="910"/>
    </location>
</feature>
<evidence type="ECO:0000256" key="5">
    <source>
        <dbReference type="SAM" id="MobiDB-lite"/>
    </source>
</evidence>
<keyword evidence="2 4" id="KW-0863">Zinc-finger</keyword>
<feature type="region of interest" description="Disordered" evidence="5">
    <location>
        <begin position="926"/>
        <end position="1082"/>
    </location>
</feature>
<evidence type="ECO:0000313" key="8">
    <source>
        <dbReference type="Proteomes" id="UP000321570"/>
    </source>
</evidence>
<feature type="compositionally biased region" description="Basic residues" evidence="5">
    <location>
        <begin position="890"/>
        <end position="900"/>
    </location>
</feature>
<dbReference type="Gene3D" id="3.30.40.10">
    <property type="entry name" value="Zinc/RING finger domain, C3HC4 (zinc finger)"/>
    <property type="match status" value="1"/>
</dbReference>
<dbReference type="InterPro" id="IPR004181">
    <property type="entry name" value="Znf_MIZ"/>
</dbReference>
<keyword evidence="3" id="KW-0862">Zinc</keyword>
<feature type="compositionally biased region" description="Pro residues" evidence="5">
    <location>
        <begin position="723"/>
        <end position="735"/>
    </location>
</feature>
<feature type="compositionally biased region" description="Low complexity" evidence="5">
    <location>
        <begin position="864"/>
        <end position="879"/>
    </location>
</feature>
<dbReference type="GO" id="GO:0000785">
    <property type="term" value="C:chromatin"/>
    <property type="evidence" value="ECO:0007669"/>
    <property type="project" value="TreeGrafter"/>
</dbReference>
<dbReference type="GO" id="GO:0061665">
    <property type="term" value="F:SUMO ligase activity"/>
    <property type="evidence" value="ECO:0007669"/>
    <property type="project" value="TreeGrafter"/>
</dbReference>
<feature type="compositionally biased region" description="Acidic residues" evidence="5">
    <location>
        <begin position="1006"/>
        <end position="1033"/>
    </location>
</feature>
<dbReference type="Proteomes" id="UP000321570">
    <property type="component" value="Unassembled WGS sequence"/>
</dbReference>
<evidence type="ECO:0000256" key="1">
    <source>
        <dbReference type="ARBA" id="ARBA00022723"/>
    </source>
</evidence>
<protein>
    <recommendedName>
        <fullName evidence="6">SP-RING-type domain-containing protein</fullName>
    </recommendedName>
</protein>
<dbReference type="PANTHER" id="PTHR10782:SF4">
    <property type="entry name" value="TONALLI, ISOFORM E"/>
    <property type="match status" value="1"/>
</dbReference>
<dbReference type="CDD" id="cd16650">
    <property type="entry name" value="SP-RING_PIAS-like"/>
    <property type="match status" value="1"/>
</dbReference>
<evidence type="ECO:0000256" key="3">
    <source>
        <dbReference type="ARBA" id="ARBA00022833"/>
    </source>
</evidence>
<feature type="compositionally biased region" description="Low complexity" evidence="5">
    <location>
        <begin position="990"/>
        <end position="1005"/>
    </location>
</feature>
<organism evidence="7 8">
    <name type="scientific">Hymenolepis diminuta</name>
    <name type="common">Rat tapeworm</name>
    <dbReference type="NCBI Taxonomy" id="6216"/>
    <lineage>
        <taxon>Eukaryota</taxon>
        <taxon>Metazoa</taxon>
        <taxon>Spiralia</taxon>
        <taxon>Lophotrochozoa</taxon>
        <taxon>Platyhelminthes</taxon>
        <taxon>Cestoda</taxon>
        <taxon>Eucestoda</taxon>
        <taxon>Cyclophyllidea</taxon>
        <taxon>Hymenolepididae</taxon>
        <taxon>Hymenolepis</taxon>
    </lineage>
</organism>
<feature type="region of interest" description="Disordered" evidence="5">
    <location>
        <begin position="695"/>
        <end position="752"/>
    </location>
</feature>
<dbReference type="PANTHER" id="PTHR10782">
    <property type="entry name" value="ZINC FINGER MIZ DOMAIN-CONTAINING PROTEIN"/>
    <property type="match status" value="1"/>
</dbReference>
<feature type="region of interest" description="Disordered" evidence="5">
    <location>
        <begin position="548"/>
        <end position="582"/>
    </location>
</feature>